<gene>
    <name evidence="7" type="ORF">CBF28_01965</name>
</gene>
<dbReference type="GeneID" id="95580594"/>
<dbReference type="InterPro" id="IPR006685">
    <property type="entry name" value="MscS_channel_2nd"/>
</dbReference>
<evidence type="ECO:0000256" key="3">
    <source>
        <dbReference type="ARBA" id="ARBA00022989"/>
    </source>
</evidence>
<feature type="transmembrane region" description="Helical" evidence="5">
    <location>
        <begin position="68"/>
        <end position="87"/>
    </location>
</feature>
<dbReference type="InterPro" id="IPR023408">
    <property type="entry name" value="MscS_beta-dom_sf"/>
</dbReference>
<evidence type="ECO:0000256" key="1">
    <source>
        <dbReference type="ARBA" id="ARBA00004370"/>
    </source>
</evidence>
<dbReference type="GO" id="GO:0008381">
    <property type="term" value="F:mechanosensitive monoatomic ion channel activity"/>
    <property type="evidence" value="ECO:0007669"/>
    <property type="project" value="InterPro"/>
</dbReference>
<evidence type="ECO:0000313" key="7">
    <source>
        <dbReference type="EMBL" id="RSU16317.1"/>
    </source>
</evidence>
<reference evidence="7 8" key="1">
    <citation type="submission" date="2017-05" db="EMBL/GenBank/DDBJ databases">
        <title>Vagococcus spp. assemblies.</title>
        <authorList>
            <person name="Gulvik C.A."/>
        </authorList>
    </citation>
    <scope>NUCLEOTIDE SEQUENCE [LARGE SCALE GENOMIC DNA]</scope>
    <source>
        <strain evidence="7 8">SS1714</strain>
    </source>
</reference>
<feature type="transmembrane region" description="Helical" evidence="5">
    <location>
        <begin position="93"/>
        <end position="119"/>
    </location>
</feature>
<dbReference type="Pfam" id="PF00924">
    <property type="entry name" value="MS_channel_2nd"/>
    <property type="match status" value="1"/>
</dbReference>
<sequence>MTEYLSDFQTSIFDTLKKAVNNPTSYYNNLTKTMMLLLILFCFYWLIRRGLSKSHIEPLKKIRIKKKVKNSFFILLVIGVSIIWINALNSLAILLFLLGLFGIVLIRGILDNILAWFIIRKRHYFRINQRIEVNDKIGRVVTMGLFHFELAEIKNWLSSESYTGRTIKIPNKDIFDAELFIYNYREPFVRQEVSYLIRHDNDWQGAKEIISKAIDNYYQEELLPSMDSQLSDKWKEEMLPTFNMSLDENGITLFCQFLVDYSKVASVKTRLHEEVLEGFNQHGNIEFAVLEVKQVN</sequence>
<evidence type="ECO:0000256" key="4">
    <source>
        <dbReference type="ARBA" id="ARBA00023136"/>
    </source>
</evidence>
<dbReference type="PANTHER" id="PTHR30221">
    <property type="entry name" value="SMALL-CONDUCTANCE MECHANOSENSITIVE CHANNEL"/>
    <property type="match status" value="1"/>
</dbReference>
<comment type="subcellular location">
    <subcellularLocation>
        <location evidence="1">Membrane</location>
    </subcellularLocation>
</comment>
<dbReference type="RefSeq" id="WP_126791380.1">
    <property type="nucleotide sequence ID" value="NZ_CP060720.1"/>
</dbReference>
<evidence type="ECO:0000256" key="5">
    <source>
        <dbReference type="SAM" id="Phobius"/>
    </source>
</evidence>
<dbReference type="SUPFAM" id="SSF50182">
    <property type="entry name" value="Sm-like ribonucleoproteins"/>
    <property type="match status" value="1"/>
</dbReference>
<evidence type="ECO:0000313" key="8">
    <source>
        <dbReference type="Proteomes" id="UP000288028"/>
    </source>
</evidence>
<feature type="transmembrane region" description="Helical" evidence="5">
    <location>
        <begin position="26"/>
        <end position="47"/>
    </location>
</feature>
<organism evidence="7 8">
    <name type="scientific">Vagococcus carniphilus</name>
    <dbReference type="NCBI Taxonomy" id="218144"/>
    <lineage>
        <taxon>Bacteria</taxon>
        <taxon>Bacillati</taxon>
        <taxon>Bacillota</taxon>
        <taxon>Bacilli</taxon>
        <taxon>Lactobacillales</taxon>
        <taxon>Enterococcaceae</taxon>
        <taxon>Vagococcus</taxon>
    </lineage>
</organism>
<dbReference type="InterPro" id="IPR010920">
    <property type="entry name" value="LSM_dom_sf"/>
</dbReference>
<proteinExistence type="predicted"/>
<dbReference type="Gene3D" id="2.30.30.60">
    <property type="match status" value="1"/>
</dbReference>
<dbReference type="OrthoDB" id="9809206at2"/>
<dbReference type="Gene3D" id="3.30.70.100">
    <property type="match status" value="1"/>
</dbReference>
<name>A0A430B7U0_9ENTE</name>
<dbReference type="InterPro" id="IPR045275">
    <property type="entry name" value="MscS_archaea/bacteria_type"/>
</dbReference>
<evidence type="ECO:0000259" key="6">
    <source>
        <dbReference type="Pfam" id="PF00924"/>
    </source>
</evidence>
<dbReference type="GO" id="GO:0016020">
    <property type="term" value="C:membrane"/>
    <property type="evidence" value="ECO:0007669"/>
    <property type="project" value="UniProtKB-SubCell"/>
</dbReference>
<accession>A0A430B7U0</accession>
<dbReference type="AlphaFoldDB" id="A0A430B7U0"/>
<evidence type="ECO:0000256" key="2">
    <source>
        <dbReference type="ARBA" id="ARBA00022692"/>
    </source>
</evidence>
<feature type="domain" description="Mechanosensitive ion channel MscS" evidence="6">
    <location>
        <begin position="109"/>
        <end position="177"/>
    </location>
</feature>
<keyword evidence="2 5" id="KW-0812">Transmembrane</keyword>
<keyword evidence="3 5" id="KW-1133">Transmembrane helix</keyword>
<dbReference type="Proteomes" id="UP000288028">
    <property type="component" value="Unassembled WGS sequence"/>
</dbReference>
<dbReference type="EMBL" id="NGKB01000002">
    <property type="protein sequence ID" value="RSU16317.1"/>
    <property type="molecule type" value="Genomic_DNA"/>
</dbReference>
<keyword evidence="4 5" id="KW-0472">Membrane</keyword>
<keyword evidence="8" id="KW-1185">Reference proteome</keyword>
<dbReference type="PANTHER" id="PTHR30221:SF1">
    <property type="entry name" value="SMALL-CONDUCTANCE MECHANOSENSITIVE CHANNEL"/>
    <property type="match status" value="1"/>
</dbReference>
<comment type="caution">
    <text evidence="7">The sequence shown here is derived from an EMBL/GenBank/DDBJ whole genome shotgun (WGS) entry which is preliminary data.</text>
</comment>
<protein>
    <recommendedName>
        <fullName evidence="6">Mechanosensitive ion channel MscS domain-containing protein</fullName>
    </recommendedName>
</protein>